<protein>
    <submittedName>
        <fullName evidence="2">Uncharacterized protein</fullName>
    </submittedName>
</protein>
<dbReference type="EMBL" id="RZIG01000002">
    <property type="protein sequence ID" value="RYJ08809.1"/>
    <property type="molecule type" value="Genomic_DNA"/>
</dbReference>
<dbReference type="AlphaFoldDB" id="A0A482T9Y6"/>
<sequence length="162" mass="18369">MDSTANPVRVELFVRSLCPGDATQQQNYLIDRLQALEDAGYIEDLSILIWGRRIEPRLAQRTAEGRHLLERLSMFEQWERDADASLAAFDWEHPLTNMVSDESVSVITLPTLALAEYVDDDLTHVAPCTRDGTVHRVTDRVNRLADAADLADELEHERTVVQ</sequence>
<evidence type="ECO:0000313" key="1">
    <source>
        <dbReference type="EMBL" id="KAA9409133.1"/>
    </source>
</evidence>
<dbReference type="Proteomes" id="UP000326244">
    <property type="component" value="Unassembled WGS sequence"/>
</dbReference>
<comment type="caution">
    <text evidence="2">The sequence shown here is derived from an EMBL/GenBank/DDBJ whole genome shotgun (WGS) entry which is preliminary data.</text>
</comment>
<dbReference type="Proteomes" id="UP000293535">
    <property type="component" value="Unassembled WGS sequence"/>
</dbReference>
<dbReference type="EMBL" id="RQWK01000001">
    <property type="protein sequence ID" value="KAA9409133.1"/>
    <property type="molecule type" value="Genomic_DNA"/>
</dbReference>
<gene>
    <name evidence="1" type="ORF">EGO51_04770</name>
    <name evidence="2" type="ORF">ELS20_01275</name>
</gene>
<dbReference type="RefSeq" id="WP_050006915.1">
    <property type="nucleotide sequence ID" value="NZ_CABITY010000002.1"/>
</dbReference>
<evidence type="ECO:0000313" key="2">
    <source>
        <dbReference type="EMBL" id="RYJ08809.1"/>
    </source>
</evidence>
<evidence type="ECO:0000313" key="4">
    <source>
        <dbReference type="Proteomes" id="UP000326244"/>
    </source>
</evidence>
<accession>A0A482T9Y6</accession>
<dbReference type="InterPro" id="IPR046783">
    <property type="entry name" value="HTH_63"/>
</dbReference>
<reference evidence="2 3" key="2">
    <citation type="submission" date="2018-12" db="EMBL/GenBank/DDBJ databases">
        <title>Draft genome sequence of Haloarcula hispinica strain 18.1, an halophilic archaeon isolated from Chott El Jerid of Southern Tunisia.</title>
        <authorList>
            <person name="Najjari A."/>
            <person name="Ben Dhia O."/>
            <person name="Ferjani R."/>
            <person name="Mahjoubi M."/>
            <person name="Sghaier H."/>
            <person name="Elshahed M."/>
            <person name="Ouzari H.I."/>
            <person name="Cherid A."/>
            <person name="Youssef N."/>
        </authorList>
    </citation>
    <scope>NUCLEOTIDE SEQUENCE [LARGE SCALE GENOMIC DNA]</scope>
    <source>
        <strain evidence="2 3">18.1</strain>
    </source>
</reference>
<dbReference type="Pfam" id="PF20575">
    <property type="entry name" value="HTH_63"/>
    <property type="match status" value="1"/>
</dbReference>
<organism evidence="2 3">
    <name type="scientific">Haloarcula hispanica</name>
    <dbReference type="NCBI Taxonomy" id="51589"/>
    <lineage>
        <taxon>Archaea</taxon>
        <taxon>Methanobacteriati</taxon>
        <taxon>Methanobacteriota</taxon>
        <taxon>Stenosarchaea group</taxon>
        <taxon>Halobacteria</taxon>
        <taxon>Halobacteriales</taxon>
        <taxon>Haloarculaceae</taxon>
        <taxon>Haloarcula</taxon>
    </lineage>
</organism>
<evidence type="ECO:0000313" key="3">
    <source>
        <dbReference type="Proteomes" id="UP000293535"/>
    </source>
</evidence>
<proteinExistence type="predicted"/>
<reference evidence="1 4" key="1">
    <citation type="submission" date="2018-11" db="EMBL/GenBank/DDBJ databases">
        <title>Genomic analysis of Haloarcula hispanica CBA1121.</title>
        <authorList>
            <person name="Kim Y.B."/>
            <person name="Roh S.W."/>
        </authorList>
    </citation>
    <scope>NUCLEOTIDE SEQUENCE [LARGE SCALE GENOMIC DNA]</scope>
    <source>
        <strain evidence="1 4">CBA1121</strain>
    </source>
</reference>
<name>A0A482T9Y6_HALHI</name>
<dbReference type="GeneID" id="99237731"/>